<comment type="caution">
    <text evidence="2">The sequence shown here is derived from an EMBL/GenBank/DDBJ whole genome shotgun (WGS) entry which is preliminary data.</text>
</comment>
<accession>A0AAW0R4K9</accession>
<evidence type="ECO:0000256" key="1">
    <source>
        <dbReference type="SAM" id="MobiDB-lite"/>
    </source>
</evidence>
<feature type="region of interest" description="Disordered" evidence="1">
    <location>
        <begin position="97"/>
        <end position="124"/>
    </location>
</feature>
<name>A0AAW0R4K9_9PEZI</name>
<feature type="compositionally biased region" description="Low complexity" evidence="1">
    <location>
        <begin position="97"/>
        <end position="114"/>
    </location>
</feature>
<keyword evidence="3" id="KW-1185">Reference proteome</keyword>
<dbReference type="AlphaFoldDB" id="A0AAW0R4K9"/>
<feature type="region of interest" description="Disordered" evidence="1">
    <location>
        <begin position="1"/>
        <end position="49"/>
    </location>
</feature>
<protein>
    <submittedName>
        <fullName evidence="2">Uncharacterized protein</fullName>
    </submittedName>
</protein>
<reference evidence="2 3" key="1">
    <citation type="submission" date="2023-01" db="EMBL/GenBank/DDBJ databases">
        <title>Analysis of 21 Apiospora genomes using comparative genomics revels a genus with tremendous synthesis potential of carbohydrate active enzymes and secondary metabolites.</title>
        <authorList>
            <person name="Sorensen T."/>
        </authorList>
    </citation>
    <scope>NUCLEOTIDE SEQUENCE [LARGE SCALE GENOMIC DNA]</scope>
    <source>
        <strain evidence="2 3">CBS 117206</strain>
    </source>
</reference>
<evidence type="ECO:0000313" key="3">
    <source>
        <dbReference type="Proteomes" id="UP001392437"/>
    </source>
</evidence>
<sequence>MHFSRTPESKQHHADNKGAAASGWDRTSNRDSASIKDAASDRGSFRPMSKAGTNYFGDSLGDLGGIASGIAWDIPHLDLDVRNLRSSASNQSYLGGTVPRGGAAAPGGSLLSSVQSAGRDPQDEEIDQMRRRLKTKANGDFKDLVLCRMVPRDGQDEHQTRVTHAQLEDMVGAARLEVCMDPKTGGVKFWMAFLSESQYIQVKLMPNVSTTISYSDQRDMENVPC</sequence>
<dbReference type="EMBL" id="JAQQWP010000003">
    <property type="protein sequence ID" value="KAK8123854.1"/>
    <property type="molecule type" value="Genomic_DNA"/>
</dbReference>
<gene>
    <name evidence="2" type="ORF">PG999_003772</name>
</gene>
<feature type="compositionally biased region" description="Basic and acidic residues" evidence="1">
    <location>
        <begin position="1"/>
        <end position="16"/>
    </location>
</feature>
<proteinExistence type="predicted"/>
<dbReference type="Proteomes" id="UP001392437">
    <property type="component" value="Unassembled WGS sequence"/>
</dbReference>
<evidence type="ECO:0000313" key="2">
    <source>
        <dbReference type="EMBL" id="KAK8123854.1"/>
    </source>
</evidence>
<organism evidence="2 3">
    <name type="scientific">Apiospora kogelbergensis</name>
    <dbReference type="NCBI Taxonomy" id="1337665"/>
    <lineage>
        <taxon>Eukaryota</taxon>
        <taxon>Fungi</taxon>
        <taxon>Dikarya</taxon>
        <taxon>Ascomycota</taxon>
        <taxon>Pezizomycotina</taxon>
        <taxon>Sordariomycetes</taxon>
        <taxon>Xylariomycetidae</taxon>
        <taxon>Amphisphaeriales</taxon>
        <taxon>Apiosporaceae</taxon>
        <taxon>Apiospora</taxon>
    </lineage>
</organism>